<dbReference type="Pfam" id="PF02498">
    <property type="entry name" value="Bro-N"/>
    <property type="match status" value="1"/>
</dbReference>
<dbReference type="Proteomes" id="UP000050867">
    <property type="component" value="Unassembled WGS sequence"/>
</dbReference>
<comment type="caution">
    <text evidence="3">The sequence shown here is derived from an EMBL/GenBank/DDBJ whole genome shotgun (WGS) entry which is preliminary data.</text>
</comment>
<feature type="domain" description="Bro-N" evidence="1">
    <location>
        <begin position="2"/>
        <end position="91"/>
    </location>
</feature>
<dbReference type="RefSeq" id="WP_018383448.1">
    <property type="nucleotide sequence ID" value="NZ_LLZU01000012.1"/>
</dbReference>
<protein>
    <recommendedName>
        <fullName evidence="5">Antirepressor protein C-terminal domain-containing protein</fullName>
    </recommendedName>
</protein>
<reference evidence="3 4" key="1">
    <citation type="submission" date="2015-10" db="EMBL/GenBank/DDBJ databases">
        <title>Draft genome sequence of pyrrolomycin-producing Streptomyces vitaminophilus.</title>
        <authorList>
            <person name="Graham D.E."/>
            <person name="Mahan K.M."/>
            <person name="Klingeman D.M."/>
            <person name="Hettich R.L."/>
            <person name="Parry R.J."/>
        </authorList>
    </citation>
    <scope>NUCLEOTIDE SEQUENCE [LARGE SCALE GENOMIC DNA]</scope>
    <source>
        <strain evidence="3 4">ATCC 31673</strain>
    </source>
</reference>
<sequence length="247" mass="27484">MDDDGEWWSARELAGLLGYASWDVFEDTLSRARAAVTNCGQAACLHIARRAERLPGGPRPRADYQLTRYGAYMVVMNADPRKPEVAAAQTYFAMRIRAAEAPLAATAAVPEDDDALVELLARVREGSAVRSGAGRWDRFTDAHGLIAMTTIAGLLHVPVRELTNWLVEQGVFHRERSRYGGRQDVPRGAHRAADHFRVRTETNGSVSRQVTYVTPAGADFLLGLWRSRAAAPRSRGEHPRHLDRRTW</sequence>
<dbReference type="InterPro" id="IPR003497">
    <property type="entry name" value="BRO_N_domain"/>
</dbReference>
<dbReference type="InterPro" id="IPR005039">
    <property type="entry name" value="Ant_C"/>
</dbReference>
<dbReference type="AlphaFoldDB" id="A0A0T6LUE2"/>
<dbReference type="OrthoDB" id="9812611at2"/>
<dbReference type="Pfam" id="PF03374">
    <property type="entry name" value="ANT"/>
    <property type="match status" value="1"/>
</dbReference>
<gene>
    <name evidence="3" type="ORF">AQ490_20700</name>
</gene>
<dbReference type="GO" id="GO:0003677">
    <property type="term" value="F:DNA binding"/>
    <property type="evidence" value="ECO:0007669"/>
    <property type="project" value="InterPro"/>
</dbReference>
<evidence type="ECO:0000259" key="1">
    <source>
        <dbReference type="Pfam" id="PF02498"/>
    </source>
</evidence>
<dbReference type="eggNOG" id="COG3645">
    <property type="taxonomic scope" value="Bacteria"/>
</dbReference>
<feature type="domain" description="Antirepressor protein C-terminal" evidence="2">
    <location>
        <begin position="133"/>
        <end position="226"/>
    </location>
</feature>
<evidence type="ECO:0000313" key="3">
    <source>
        <dbReference type="EMBL" id="KRV49407.1"/>
    </source>
</evidence>
<evidence type="ECO:0008006" key="5">
    <source>
        <dbReference type="Google" id="ProtNLM"/>
    </source>
</evidence>
<accession>A0A0T6LUE2</accession>
<keyword evidence="4" id="KW-1185">Reference proteome</keyword>
<dbReference type="EMBL" id="LLZU01000012">
    <property type="protein sequence ID" value="KRV49407.1"/>
    <property type="molecule type" value="Genomic_DNA"/>
</dbReference>
<evidence type="ECO:0000259" key="2">
    <source>
        <dbReference type="Pfam" id="PF03374"/>
    </source>
</evidence>
<name>A0A0T6LUE2_WENVI</name>
<proteinExistence type="predicted"/>
<organism evidence="3 4">
    <name type="scientific">Wenjunlia vitaminophila</name>
    <name type="common">Streptomyces vitaminophilus</name>
    <dbReference type="NCBI Taxonomy" id="76728"/>
    <lineage>
        <taxon>Bacteria</taxon>
        <taxon>Bacillati</taxon>
        <taxon>Actinomycetota</taxon>
        <taxon>Actinomycetes</taxon>
        <taxon>Kitasatosporales</taxon>
        <taxon>Streptomycetaceae</taxon>
        <taxon>Wenjunlia</taxon>
    </lineage>
</organism>
<evidence type="ECO:0000313" key="4">
    <source>
        <dbReference type="Proteomes" id="UP000050867"/>
    </source>
</evidence>